<proteinExistence type="predicted"/>
<dbReference type="Pfam" id="PF11976">
    <property type="entry name" value="Rad60-SLD"/>
    <property type="match status" value="1"/>
</dbReference>
<dbReference type="InterPro" id="IPR000626">
    <property type="entry name" value="Ubiquitin-like_dom"/>
</dbReference>
<feature type="region of interest" description="Disordered" evidence="1">
    <location>
        <begin position="1"/>
        <end position="22"/>
    </location>
</feature>
<dbReference type="InterPro" id="IPR029071">
    <property type="entry name" value="Ubiquitin-like_domsf"/>
</dbReference>
<name>A0A077WDB2_9FUNG</name>
<dbReference type="SUPFAM" id="SSF54236">
    <property type="entry name" value="Ubiquitin-like"/>
    <property type="match status" value="1"/>
</dbReference>
<dbReference type="SMART" id="SM00213">
    <property type="entry name" value="UBQ"/>
    <property type="match status" value="1"/>
</dbReference>
<dbReference type="AlphaFoldDB" id="A0A077WDB2"/>
<dbReference type="EMBL" id="LK023314">
    <property type="protein sequence ID" value="CDS04183.1"/>
    <property type="molecule type" value="Genomic_DNA"/>
</dbReference>
<sequence>MDKADTKIEKKEGGTSTEHINIKVVGEDKQDRNEVFFKIKQSTPLKKLMDAYCERQGKSPDSVRFLYDGERVQPTDTPQKLEMEDGDAIDVMIEQLGGL</sequence>
<reference evidence="3" key="1">
    <citation type="journal article" date="2014" name="Genome Announc.">
        <title>De novo whole-genome sequence and genome annotation of Lichtheimia ramosa.</title>
        <authorList>
            <person name="Linde J."/>
            <person name="Schwartze V."/>
            <person name="Binder U."/>
            <person name="Lass-Florl C."/>
            <person name="Voigt K."/>
            <person name="Horn F."/>
        </authorList>
    </citation>
    <scope>NUCLEOTIDE SEQUENCE</scope>
    <source>
        <strain evidence="3">JMRC FSU:6197</strain>
    </source>
</reference>
<feature type="compositionally biased region" description="Basic and acidic residues" evidence="1">
    <location>
        <begin position="1"/>
        <end position="13"/>
    </location>
</feature>
<evidence type="ECO:0000256" key="1">
    <source>
        <dbReference type="SAM" id="MobiDB-lite"/>
    </source>
</evidence>
<evidence type="ECO:0000313" key="3">
    <source>
        <dbReference type="EMBL" id="CDS04183.1"/>
    </source>
</evidence>
<dbReference type="Gene3D" id="3.10.20.90">
    <property type="entry name" value="Phosphatidylinositol 3-kinase Catalytic Subunit, Chain A, domain 1"/>
    <property type="match status" value="1"/>
</dbReference>
<dbReference type="PROSITE" id="PS50053">
    <property type="entry name" value="UBIQUITIN_2"/>
    <property type="match status" value="1"/>
</dbReference>
<feature type="domain" description="Ubiquitin-like" evidence="2">
    <location>
        <begin position="18"/>
        <end position="98"/>
    </location>
</feature>
<dbReference type="PANTHER" id="PTHR10562">
    <property type="entry name" value="SMALL UBIQUITIN-RELATED MODIFIER"/>
    <property type="match status" value="1"/>
</dbReference>
<organism evidence="3">
    <name type="scientific">Lichtheimia ramosa</name>
    <dbReference type="NCBI Taxonomy" id="688394"/>
    <lineage>
        <taxon>Eukaryota</taxon>
        <taxon>Fungi</taxon>
        <taxon>Fungi incertae sedis</taxon>
        <taxon>Mucoromycota</taxon>
        <taxon>Mucoromycotina</taxon>
        <taxon>Mucoromycetes</taxon>
        <taxon>Mucorales</taxon>
        <taxon>Lichtheimiaceae</taxon>
        <taxon>Lichtheimia</taxon>
    </lineage>
</organism>
<dbReference type="CDD" id="cd16116">
    <property type="entry name" value="Ubl_Smt3_like"/>
    <property type="match status" value="1"/>
</dbReference>
<protein>
    <recommendedName>
        <fullName evidence="2">Ubiquitin-like domain-containing protein</fullName>
    </recommendedName>
</protein>
<dbReference type="FunFam" id="3.10.20.90:FF:000155">
    <property type="entry name" value="Ubiquitin-like protein SMT3"/>
    <property type="match status" value="1"/>
</dbReference>
<dbReference type="OrthoDB" id="18884at2759"/>
<gene>
    <name evidence="3" type="ORF">LRAMOSA07139</name>
</gene>
<evidence type="ECO:0000259" key="2">
    <source>
        <dbReference type="PROSITE" id="PS50053"/>
    </source>
</evidence>
<accession>A0A077WDB2</accession>
<dbReference type="InterPro" id="IPR022617">
    <property type="entry name" value="Rad60/SUMO-like_dom"/>
</dbReference>